<keyword evidence="2" id="KW-1185">Reference proteome</keyword>
<dbReference type="EMBL" id="JABSTU010005977">
    <property type="protein sequence ID" value="KAH7934730.1"/>
    <property type="molecule type" value="Genomic_DNA"/>
</dbReference>
<evidence type="ECO:0000313" key="1">
    <source>
        <dbReference type="EMBL" id="KAH7934730.1"/>
    </source>
</evidence>
<reference evidence="1" key="1">
    <citation type="journal article" date="2020" name="Cell">
        <title>Large-Scale Comparative Analyses of Tick Genomes Elucidate Their Genetic Diversity and Vector Capacities.</title>
        <authorList>
            <consortium name="Tick Genome and Microbiome Consortium (TIGMIC)"/>
            <person name="Jia N."/>
            <person name="Wang J."/>
            <person name="Shi W."/>
            <person name="Du L."/>
            <person name="Sun Y."/>
            <person name="Zhan W."/>
            <person name="Jiang J.F."/>
            <person name="Wang Q."/>
            <person name="Zhang B."/>
            <person name="Ji P."/>
            <person name="Bell-Sakyi L."/>
            <person name="Cui X.M."/>
            <person name="Yuan T.T."/>
            <person name="Jiang B.G."/>
            <person name="Yang W.F."/>
            <person name="Lam T.T."/>
            <person name="Chang Q.C."/>
            <person name="Ding S.J."/>
            <person name="Wang X.J."/>
            <person name="Zhu J.G."/>
            <person name="Ruan X.D."/>
            <person name="Zhao L."/>
            <person name="Wei J.T."/>
            <person name="Ye R.Z."/>
            <person name="Que T.C."/>
            <person name="Du C.H."/>
            <person name="Zhou Y.H."/>
            <person name="Cheng J.X."/>
            <person name="Dai P.F."/>
            <person name="Guo W.B."/>
            <person name="Han X.H."/>
            <person name="Huang E.J."/>
            <person name="Li L.F."/>
            <person name="Wei W."/>
            <person name="Gao Y.C."/>
            <person name="Liu J.Z."/>
            <person name="Shao H.Z."/>
            <person name="Wang X."/>
            <person name="Wang C.C."/>
            <person name="Yang T.C."/>
            <person name="Huo Q.B."/>
            <person name="Li W."/>
            <person name="Chen H.Y."/>
            <person name="Chen S.E."/>
            <person name="Zhou L.G."/>
            <person name="Ni X.B."/>
            <person name="Tian J.H."/>
            <person name="Sheng Y."/>
            <person name="Liu T."/>
            <person name="Pan Y.S."/>
            <person name="Xia L.Y."/>
            <person name="Li J."/>
            <person name="Zhao F."/>
            <person name="Cao W.C."/>
        </authorList>
    </citation>
    <scope>NUCLEOTIDE SEQUENCE</scope>
    <source>
        <strain evidence="1">Rmic-2018</strain>
    </source>
</reference>
<evidence type="ECO:0008006" key="3">
    <source>
        <dbReference type="Google" id="ProtNLM"/>
    </source>
</evidence>
<sequence length="143" mass="15786">MAFAGITPPDPFLPTPGCPVQPWFRWQDMFKVYLLASGASGFSSERRKALLLHSLGPEVQRIFNTLSISQAAEKTEEGGTGATPDVYDSAVAALAKHFDATCNLVVERDRFHRRIQFPGAFIQEYVTALTELAAICSFMSQEE</sequence>
<dbReference type="Proteomes" id="UP000821866">
    <property type="component" value="Unassembled WGS sequence"/>
</dbReference>
<name>A0A9J6CVR2_RHIMP</name>
<gene>
    <name evidence="1" type="ORF">HPB51_028905</name>
</gene>
<comment type="caution">
    <text evidence="1">The sequence shown here is derived from an EMBL/GenBank/DDBJ whole genome shotgun (WGS) entry which is preliminary data.</text>
</comment>
<accession>A0A9J6CVR2</accession>
<reference evidence="1" key="2">
    <citation type="submission" date="2021-09" db="EMBL/GenBank/DDBJ databases">
        <authorList>
            <person name="Jia N."/>
            <person name="Wang J."/>
            <person name="Shi W."/>
            <person name="Du L."/>
            <person name="Sun Y."/>
            <person name="Zhan W."/>
            <person name="Jiang J."/>
            <person name="Wang Q."/>
            <person name="Zhang B."/>
            <person name="Ji P."/>
            <person name="Sakyi L.B."/>
            <person name="Cui X."/>
            <person name="Yuan T."/>
            <person name="Jiang B."/>
            <person name="Yang W."/>
            <person name="Lam T.T.-Y."/>
            <person name="Chang Q."/>
            <person name="Ding S."/>
            <person name="Wang X."/>
            <person name="Zhu J."/>
            <person name="Ruan X."/>
            <person name="Zhao L."/>
            <person name="Wei J."/>
            <person name="Que T."/>
            <person name="Du C."/>
            <person name="Cheng J."/>
            <person name="Dai P."/>
            <person name="Han X."/>
            <person name="Huang E."/>
            <person name="Gao Y."/>
            <person name="Liu J."/>
            <person name="Shao H."/>
            <person name="Ye R."/>
            <person name="Li L."/>
            <person name="Wei W."/>
            <person name="Wang X."/>
            <person name="Wang C."/>
            <person name="Huo Q."/>
            <person name="Li W."/>
            <person name="Guo W."/>
            <person name="Chen H."/>
            <person name="Chen S."/>
            <person name="Zhou L."/>
            <person name="Zhou L."/>
            <person name="Ni X."/>
            <person name="Tian J."/>
            <person name="Zhou Y."/>
            <person name="Sheng Y."/>
            <person name="Liu T."/>
            <person name="Pan Y."/>
            <person name="Xia L."/>
            <person name="Li J."/>
            <person name="Zhao F."/>
            <person name="Cao W."/>
        </authorList>
    </citation>
    <scope>NUCLEOTIDE SEQUENCE</scope>
    <source>
        <strain evidence="1">Rmic-2018</strain>
        <tissue evidence="1">Larvae</tissue>
    </source>
</reference>
<organism evidence="1 2">
    <name type="scientific">Rhipicephalus microplus</name>
    <name type="common">Cattle tick</name>
    <name type="synonym">Boophilus microplus</name>
    <dbReference type="NCBI Taxonomy" id="6941"/>
    <lineage>
        <taxon>Eukaryota</taxon>
        <taxon>Metazoa</taxon>
        <taxon>Ecdysozoa</taxon>
        <taxon>Arthropoda</taxon>
        <taxon>Chelicerata</taxon>
        <taxon>Arachnida</taxon>
        <taxon>Acari</taxon>
        <taxon>Parasitiformes</taxon>
        <taxon>Ixodida</taxon>
        <taxon>Ixodoidea</taxon>
        <taxon>Ixodidae</taxon>
        <taxon>Rhipicephalinae</taxon>
        <taxon>Rhipicephalus</taxon>
        <taxon>Boophilus</taxon>
    </lineage>
</organism>
<dbReference type="AlphaFoldDB" id="A0A9J6CVR2"/>
<dbReference type="PANTHER" id="PTHR33198">
    <property type="entry name" value="ANK_REP_REGION DOMAIN-CONTAINING PROTEIN-RELATED"/>
    <property type="match status" value="1"/>
</dbReference>
<dbReference type="VEuPathDB" id="VectorBase:LOC119180969"/>
<proteinExistence type="predicted"/>
<protein>
    <recommendedName>
        <fullName evidence="3">Tick transposon</fullName>
    </recommendedName>
</protein>
<evidence type="ECO:0000313" key="2">
    <source>
        <dbReference type="Proteomes" id="UP000821866"/>
    </source>
</evidence>
<dbReference type="PANTHER" id="PTHR33198:SF20">
    <property type="entry name" value="RETROTRANSPOSON GAG DOMAIN-CONTAINING PROTEIN"/>
    <property type="match status" value="1"/>
</dbReference>